<name>A0A3P3Z8B9_LEIBR</name>
<feature type="compositionally biased region" description="Polar residues" evidence="2">
    <location>
        <begin position="740"/>
        <end position="754"/>
    </location>
</feature>
<evidence type="ECO:0000313" key="3">
    <source>
        <dbReference type="EMBL" id="SYZ66493.1"/>
    </source>
</evidence>
<feature type="compositionally biased region" description="Polar residues" evidence="2">
    <location>
        <begin position="431"/>
        <end position="441"/>
    </location>
</feature>
<dbReference type="AlphaFoldDB" id="A0A3P3Z8B9"/>
<accession>A0A3P3Z8B9</accession>
<feature type="region of interest" description="Disordered" evidence="2">
    <location>
        <begin position="523"/>
        <end position="560"/>
    </location>
</feature>
<proteinExistence type="predicted"/>
<gene>
    <name evidence="3" type="ORF">LBRM2904_25.0850</name>
</gene>
<sequence>MGCHASRSFCSSDPDAAAGTAATARPFTYTGVPLDALVAYERAALHLSHDLDHLRHSNAMATAAALARASASKPTSGNCPRPAPQPPQRPLLHASVDAQRYLQWQHEQQQHHRHTDKDSEVVAVEAVYQAGVPVLLQELAWEWASSAARECHGHASDAGRQPVLRAKQMVVWRARTAELLHKYVTSRRYEKALRHARKAAQTSARPRAPAAAAAAAAPQYGGISNDSGHYVPQPCVFRELFKSYAVLAHSLTTSPRVTATASARSSHAPKSTSTVTPSMWCAVLCWFVRALPEPLMPLLCSRRLEPLAGAPPRSPVAAKASTPTTQTTYTAACRVVEESFASTDVVAYTTFCYVLHLVQEHRTELTGEEVEAVAQAVVREPSLAQTTREVARACKPDMHIFGPPRTSVGTSSRVTAAAMAREKGPGETGRGRSSLTADTSPSTLVPTFLQVSACAAALEKSKTPAGGTAKEVMASGERSDAMASSSDVGDRSEPEGVAAGVEATEVQGQLAEPKAAIHASAPVAVKAATPSTTPAVASGEMRRQTTSSSSTTVSEEDGSVSKRCPEAVAAHAIPAAAQPTGIIRHASPVPQKGSLAAAVTTESHPQPHLKERLITSSEEPLLRGTSLICESKTPLVSEHCHHVAQRSVKRRATLSEDEDMQVQSVLASRPELTAFTVSKLNSDLCPSVLEDPGAVEAEAEDLRRALQPFSEPPLTAITNARNDEDGGGGPHPRPPKGESGSPQNPDIDCATTSLAPVPLPSLPHHITQTSTSPRDEQRHQMPEFGGAATPTPATALLFLPWAQGSAAPLPASAFRAQAEQPLLTALMIAKQRFLAALRVTPKKESTAGSEDCSSSVVDHRLERVMACAREMGWASSEGLIESLRSAHGHLHDKTATVPGTEAAALSSARASALTPNALGSSGDRCDPSDLPQSLAEAPHQAQKFAAVCVPISGLMGSSDVFSSVDASMAENRVGYGRESQQPHGPHQVAVVENTFLSTQTESADSAVRVETTREFCSSGAARTNLQNRPLPSPSATEDVRRCSNLTTPLTMMTMSASATADAAVAAAQPLSGVEQELKKLRCLVHTLESQQFVQSQQSSAQTSELRARCAELQHQQLEQAKHLRLARARLLEVGKELDNLRDAKTHLQMQLAASREEGTRLRDALLMDEART</sequence>
<keyword evidence="1" id="KW-0175">Coiled coil</keyword>
<feature type="region of interest" description="Disordered" evidence="2">
    <location>
        <begin position="66"/>
        <end position="89"/>
    </location>
</feature>
<feature type="compositionally biased region" description="Polar residues" evidence="2">
    <location>
        <begin position="1020"/>
        <end position="1035"/>
    </location>
</feature>
<dbReference type="Proteomes" id="UP000319462">
    <property type="component" value="Chromosome 25"/>
</dbReference>
<evidence type="ECO:0000256" key="1">
    <source>
        <dbReference type="SAM" id="Coils"/>
    </source>
</evidence>
<feature type="region of interest" description="Disordered" evidence="2">
    <location>
        <begin position="706"/>
        <end position="789"/>
    </location>
</feature>
<feature type="compositionally biased region" description="Low complexity" evidence="2">
    <location>
        <begin position="523"/>
        <end position="538"/>
    </location>
</feature>
<protein>
    <submittedName>
        <fullName evidence="3">Hypothetical_protein</fullName>
    </submittedName>
</protein>
<evidence type="ECO:0000256" key="2">
    <source>
        <dbReference type="SAM" id="MobiDB-lite"/>
    </source>
</evidence>
<feature type="region of interest" description="Disordered" evidence="2">
    <location>
        <begin position="1018"/>
        <end position="1038"/>
    </location>
</feature>
<reference evidence="3 4" key="1">
    <citation type="submission" date="2018-09" db="EMBL/GenBank/DDBJ databases">
        <authorList>
            <person name="Peiro R."/>
            <person name="Begona"/>
            <person name="Cbmso G."/>
            <person name="Lopez M."/>
            <person name="Gonzalez S."/>
        </authorList>
    </citation>
    <scope>NUCLEOTIDE SEQUENCE [LARGE SCALE GENOMIC DNA]</scope>
</reference>
<feature type="region of interest" description="Disordered" evidence="2">
    <location>
        <begin position="460"/>
        <end position="496"/>
    </location>
</feature>
<evidence type="ECO:0000313" key="4">
    <source>
        <dbReference type="Proteomes" id="UP000319462"/>
    </source>
</evidence>
<feature type="region of interest" description="Disordered" evidence="2">
    <location>
        <begin position="397"/>
        <end position="441"/>
    </location>
</feature>
<dbReference type="EMBL" id="LS997624">
    <property type="protein sequence ID" value="SYZ66493.1"/>
    <property type="molecule type" value="Genomic_DNA"/>
</dbReference>
<feature type="coiled-coil region" evidence="1">
    <location>
        <begin position="1070"/>
        <end position="1157"/>
    </location>
</feature>
<organism evidence="3 4">
    <name type="scientific">Leishmania braziliensis MHOM/BR/75/M2904</name>
    <dbReference type="NCBI Taxonomy" id="420245"/>
    <lineage>
        <taxon>Eukaryota</taxon>
        <taxon>Discoba</taxon>
        <taxon>Euglenozoa</taxon>
        <taxon>Kinetoplastea</taxon>
        <taxon>Metakinetoplastina</taxon>
        <taxon>Trypanosomatida</taxon>
        <taxon>Trypanosomatidae</taxon>
        <taxon>Leishmaniinae</taxon>
        <taxon>Leishmania</taxon>
        <taxon>Leishmania braziliensis species complex</taxon>
    </lineage>
</organism>